<dbReference type="EMBL" id="BMMS01000011">
    <property type="protein sequence ID" value="GGO88591.1"/>
    <property type="molecule type" value="Genomic_DNA"/>
</dbReference>
<accession>A0A918DX21</accession>
<sequence>MDNGPEEDERGSAVVTHEREQDLLTRGVIVRPTGGKGMDGRESPGAIPASASPHDSTSSPRPAHWRGSLTIANDSTTATHKAAYSTNITHCRTPHPPPHPT</sequence>
<dbReference type="AlphaFoldDB" id="A0A918DX21"/>
<proteinExistence type="predicted"/>
<evidence type="ECO:0000256" key="1">
    <source>
        <dbReference type="SAM" id="MobiDB-lite"/>
    </source>
</evidence>
<evidence type="ECO:0000313" key="2">
    <source>
        <dbReference type="EMBL" id="GGO88591.1"/>
    </source>
</evidence>
<feature type="region of interest" description="Disordered" evidence="1">
    <location>
        <begin position="1"/>
        <end position="101"/>
    </location>
</feature>
<dbReference type="Proteomes" id="UP000641932">
    <property type="component" value="Unassembled WGS sequence"/>
</dbReference>
<keyword evidence="3" id="KW-1185">Reference proteome</keyword>
<reference evidence="2" key="2">
    <citation type="submission" date="2020-09" db="EMBL/GenBank/DDBJ databases">
        <authorList>
            <person name="Sun Q."/>
            <person name="Zhou Y."/>
        </authorList>
    </citation>
    <scope>NUCLEOTIDE SEQUENCE</scope>
    <source>
        <strain evidence="2">CGMCC 4.7201</strain>
    </source>
</reference>
<organism evidence="2 3">
    <name type="scientific">Wenjunlia tyrosinilytica</name>
    <dbReference type="NCBI Taxonomy" id="1544741"/>
    <lineage>
        <taxon>Bacteria</taxon>
        <taxon>Bacillati</taxon>
        <taxon>Actinomycetota</taxon>
        <taxon>Actinomycetes</taxon>
        <taxon>Kitasatosporales</taxon>
        <taxon>Streptomycetaceae</taxon>
        <taxon>Wenjunlia</taxon>
    </lineage>
</organism>
<comment type="caution">
    <text evidence="2">The sequence shown here is derived from an EMBL/GenBank/DDBJ whole genome shotgun (WGS) entry which is preliminary data.</text>
</comment>
<reference evidence="2" key="1">
    <citation type="journal article" date="2014" name="Int. J. Syst. Evol. Microbiol.">
        <title>Complete genome sequence of Corynebacterium casei LMG S-19264T (=DSM 44701T), isolated from a smear-ripened cheese.</title>
        <authorList>
            <consortium name="US DOE Joint Genome Institute (JGI-PGF)"/>
            <person name="Walter F."/>
            <person name="Albersmeier A."/>
            <person name="Kalinowski J."/>
            <person name="Ruckert C."/>
        </authorList>
    </citation>
    <scope>NUCLEOTIDE SEQUENCE</scope>
    <source>
        <strain evidence="2">CGMCC 4.7201</strain>
    </source>
</reference>
<feature type="compositionally biased region" description="Polar residues" evidence="1">
    <location>
        <begin position="70"/>
        <end position="90"/>
    </location>
</feature>
<gene>
    <name evidence="2" type="ORF">GCM10012280_29780</name>
</gene>
<protein>
    <submittedName>
        <fullName evidence="2">Uncharacterized protein</fullName>
    </submittedName>
</protein>
<evidence type="ECO:0000313" key="3">
    <source>
        <dbReference type="Proteomes" id="UP000641932"/>
    </source>
</evidence>
<name>A0A918DX21_9ACTN</name>